<dbReference type="PANTHER" id="PTHR30349">
    <property type="entry name" value="PHAGE INTEGRASE-RELATED"/>
    <property type="match status" value="1"/>
</dbReference>
<comment type="caution">
    <text evidence="6">The sequence shown here is derived from an EMBL/GenBank/DDBJ whole genome shotgun (WGS) entry which is preliminary data.</text>
</comment>
<dbReference type="EMBL" id="NHOI01000019">
    <property type="protein sequence ID" value="OVZ85534.1"/>
    <property type="molecule type" value="Genomic_DNA"/>
</dbReference>
<evidence type="ECO:0000256" key="4">
    <source>
        <dbReference type="ARBA" id="ARBA00023172"/>
    </source>
</evidence>
<dbReference type="InterPro" id="IPR013762">
    <property type="entry name" value="Integrase-like_cat_sf"/>
</dbReference>
<evidence type="ECO:0000313" key="6">
    <source>
        <dbReference type="EMBL" id="OVZ85534.1"/>
    </source>
</evidence>
<sequence length="386" mass="44968">MIVHFSCNNRGYYIWQKSHQSKLIRFDLRTRDFQTASIRSKVLLSAYHRLKRQFFDYKTLREQLILEREYCIEHEVSMIASSLCWGNHTVAQSTEVRLLEKTKGHKISVVAEEWYGDMHAEWRPLTLKGNKAAIEFFIGWNGDKTVDSVTKSTVSEFKKQLQKKYSSEMSRQSMFKKVTALFSFATDRRDYLPKNPFTGMGYKNAKNLRSKQPISIELHIQALTLVEYKSSLWWLLQLLYYTGMRVTETIQLTKTDYVLVADRGQKISCISVNDFDGKRVKNTASIRMIPIHSTLIELGILEEKPIFHWKVHNPVSNAVSKLFKSLEEQHSPHDYRYGMSDRLRDLPNLPDHVRFSILGHSSSTVTDTIYRGKEPVLLMKNAIDLT</sequence>
<dbReference type="PANTHER" id="PTHR30349:SF64">
    <property type="entry name" value="PROPHAGE INTEGRASE INTD-RELATED"/>
    <property type="match status" value="1"/>
</dbReference>
<evidence type="ECO:0000313" key="7">
    <source>
        <dbReference type="Proteomes" id="UP000196440"/>
    </source>
</evidence>
<evidence type="ECO:0000256" key="3">
    <source>
        <dbReference type="ARBA" id="ARBA00023125"/>
    </source>
</evidence>
<dbReference type="InterPro" id="IPR011010">
    <property type="entry name" value="DNA_brk_join_enz"/>
</dbReference>
<dbReference type="InterPro" id="IPR002104">
    <property type="entry name" value="Integrase_catalytic"/>
</dbReference>
<dbReference type="Gene3D" id="1.10.443.10">
    <property type="entry name" value="Intergrase catalytic core"/>
    <property type="match status" value="1"/>
</dbReference>
<dbReference type="GO" id="GO:0015074">
    <property type="term" value="P:DNA integration"/>
    <property type="evidence" value="ECO:0007669"/>
    <property type="project" value="UniProtKB-KW"/>
</dbReference>
<keyword evidence="2" id="KW-0229">DNA integration</keyword>
<name>A0A208ZYK4_YERIN</name>
<organism evidence="6 7">
    <name type="scientific">Yersinia intermedia</name>
    <dbReference type="NCBI Taxonomy" id="631"/>
    <lineage>
        <taxon>Bacteria</taxon>
        <taxon>Pseudomonadati</taxon>
        <taxon>Pseudomonadota</taxon>
        <taxon>Gammaproteobacteria</taxon>
        <taxon>Enterobacterales</taxon>
        <taxon>Yersiniaceae</taxon>
        <taxon>Yersinia</taxon>
    </lineage>
</organism>
<keyword evidence="3" id="KW-0238">DNA-binding</keyword>
<protein>
    <recommendedName>
        <fullName evidence="5">Tyr recombinase domain-containing protein</fullName>
    </recommendedName>
</protein>
<dbReference type="SUPFAM" id="SSF56349">
    <property type="entry name" value="DNA breaking-rejoining enzymes"/>
    <property type="match status" value="1"/>
</dbReference>
<dbReference type="GO" id="GO:0006310">
    <property type="term" value="P:DNA recombination"/>
    <property type="evidence" value="ECO:0007669"/>
    <property type="project" value="UniProtKB-KW"/>
</dbReference>
<feature type="domain" description="Tyr recombinase" evidence="5">
    <location>
        <begin position="211"/>
        <end position="384"/>
    </location>
</feature>
<accession>A0A208ZYK4</accession>
<evidence type="ECO:0000256" key="1">
    <source>
        <dbReference type="ARBA" id="ARBA00008857"/>
    </source>
</evidence>
<dbReference type="GO" id="GO:0003677">
    <property type="term" value="F:DNA binding"/>
    <property type="evidence" value="ECO:0007669"/>
    <property type="project" value="UniProtKB-KW"/>
</dbReference>
<reference evidence="6 7" key="1">
    <citation type="submission" date="2017-05" db="EMBL/GenBank/DDBJ databases">
        <title>Whole genome sequencing of Yersinia kristensenii.</title>
        <authorList>
            <person name="Campioni F."/>
        </authorList>
    </citation>
    <scope>NUCLEOTIDE SEQUENCE [LARGE SCALE GENOMIC DNA]</scope>
    <source>
        <strain evidence="6 7">CFSAN060536</strain>
    </source>
</reference>
<evidence type="ECO:0000259" key="5">
    <source>
        <dbReference type="PROSITE" id="PS51898"/>
    </source>
</evidence>
<keyword evidence="4" id="KW-0233">DNA recombination</keyword>
<dbReference type="Proteomes" id="UP000196440">
    <property type="component" value="Unassembled WGS sequence"/>
</dbReference>
<evidence type="ECO:0000256" key="2">
    <source>
        <dbReference type="ARBA" id="ARBA00022908"/>
    </source>
</evidence>
<comment type="similarity">
    <text evidence="1">Belongs to the 'phage' integrase family.</text>
</comment>
<dbReference type="AlphaFoldDB" id="A0A208ZYK4"/>
<gene>
    <name evidence="6" type="ORF">CBW57_14320</name>
</gene>
<dbReference type="PROSITE" id="PS51898">
    <property type="entry name" value="TYR_RECOMBINASE"/>
    <property type="match status" value="1"/>
</dbReference>
<dbReference type="RefSeq" id="WP_087816231.1">
    <property type="nucleotide sequence ID" value="NZ_CBCPKE010000016.1"/>
</dbReference>
<dbReference type="Gene3D" id="1.10.150.130">
    <property type="match status" value="1"/>
</dbReference>
<dbReference type="InterPro" id="IPR050090">
    <property type="entry name" value="Tyrosine_recombinase_XerCD"/>
</dbReference>
<dbReference type="InterPro" id="IPR010998">
    <property type="entry name" value="Integrase_recombinase_N"/>
</dbReference>
<proteinExistence type="inferred from homology"/>